<sequence length="370" mass="39244">MSPLFDALRIGDVHFPNRIVVSPMCQYSAIDGMANTWHLQHLMQLAMSGAGLVMVEATAVEARGRITHGCLGLYSDEAEAALGRVLDAARAVSAPGTRFGIQLGHAGRKGSAHAPWEGGGPLRPTTSQALPWQCAAPSAVPFAEGWDTPQALDEAGIDRLVEAYVDAARRAVRLGFDVIELHCAHGYLLHQFQSPLSNRRSDAWGADQAGRDRLALRIAQRLRGLAPAGRVLGARITGTDWDAGGLGIDDAVRLAQSLQAIGFGYVCVSSGFVVPGARIPFGPGFQVGLAHEVRKRTGIVTRAVGGIAEPAQAAAIIAQGQADQVALARPFLADPRWVWRAAETLGVEPFYPPPYRRAAGLRKPPAMPAA</sequence>
<comment type="cofactor">
    <cofactor evidence="1">
        <name>FMN</name>
        <dbReference type="ChEBI" id="CHEBI:58210"/>
    </cofactor>
</comment>
<dbReference type="GO" id="GO:0050661">
    <property type="term" value="F:NADP binding"/>
    <property type="evidence" value="ECO:0007669"/>
    <property type="project" value="InterPro"/>
</dbReference>
<dbReference type="EMBL" id="LVHG01000084">
    <property type="protein sequence ID" value="OAK57967.1"/>
    <property type="molecule type" value="Genomic_DNA"/>
</dbReference>
<evidence type="ECO:0000256" key="1">
    <source>
        <dbReference type="ARBA" id="ARBA00001917"/>
    </source>
</evidence>
<dbReference type="Proteomes" id="UP000077852">
    <property type="component" value="Unassembled WGS sequence"/>
</dbReference>
<dbReference type="CDD" id="cd02932">
    <property type="entry name" value="OYE_YqiM_FMN"/>
    <property type="match status" value="1"/>
</dbReference>
<organism evidence="7 8">
    <name type="scientific">Variovorax paradoxus</name>
    <dbReference type="NCBI Taxonomy" id="34073"/>
    <lineage>
        <taxon>Bacteria</taxon>
        <taxon>Pseudomonadati</taxon>
        <taxon>Pseudomonadota</taxon>
        <taxon>Betaproteobacteria</taxon>
        <taxon>Burkholderiales</taxon>
        <taxon>Comamonadaceae</taxon>
        <taxon>Variovorax</taxon>
    </lineage>
</organism>
<reference evidence="7 8" key="1">
    <citation type="submission" date="2016-03" db="EMBL/GenBank/DDBJ databases">
        <title>Genome sequence of Variovorax paradoxus KB5.</title>
        <authorList>
            <person name="Jeong H."/>
            <person name="Hong C.E."/>
            <person name="Jo S.H."/>
            <person name="Park J.M."/>
        </authorList>
    </citation>
    <scope>NUCLEOTIDE SEQUENCE [LARGE SCALE GENOMIC DNA]</scope>
    <source>
        <strain evidence="7 8">KB5</strain>
    </source>
</reference>
<comment type="caution">
    <text evidence="7">The sequence shown here is derived from an EMBL/GenBank/DDBJ whole genome shotgun (WGS) entry which is preliminary data.</text>
</comment>
<dbReference type="Gene3D" id="3.20.20.70">
    <property type="entry name" value="Aldolase class I"/>
    <property type="match status" value="1"/>
</dbReference>
<dbReference type="PANTHER" id="PTHR43303:SF4">
    <property type="entry name" value="NADPH DEHYDROGENASE C23G7.10C-RELATED"/>
    <property type="match status" value="1"/>
</dbReference>
<name>A0AA91DID9_VARPD</name>
<evidence type="ECO:0000256" key="4">
    <source>
        <dbReference type="ARBA" id="ARBA00022857"/>
    </source>
</evidence>
<evidence type="ECO:0000259" key="6">
    <source>
        <dbReference type="Pfam" id="PF00724"/>
    </source>
</evidence>
<keyword evidence="4" id="KW-0521">NADP</keyword>
<dbReference type="Pfam" id="PF00724">
    <property type="entry name" value="Oxidored_FMN"/>
    <property type="match status" value="1"/>
</dbReference>
<dbReference type="GO" id="GO:0010181">
    <property type="term" value="F:FMN binding"/>
    <property type="evidence" value="ECO:0007669"/>
    <property type="project" value="InterPro"/>
</dbReference>
<dbReference type="InterPro" id="IPR044152">
    <property type="entry name" value="YqjM-like"/>
</dbReference>
<evidence type="ECO:0000256" key="3">
    <source>
        <dbReference type="ARBA" id="ARBA00022643"/>
    </source>
</evidence>
<feature type="domain" description="NADH:flavin oxidoreductase/NADH oxidase N-terminal" evidence="6">
    <location>
        <begin position="4"/>
        <end position="345"/>
    </location>
</feature>
<proteinExistence type="predicted"/>
<evidence type="ECO:0000313" key="7">
    <source>
        <dbReference type="EMBL" id="OAK57967.1"/>
    </source>
</evidence>
<evidence type="ECO:0000256" key="5">
    <source>
        <dbReference type="ARBA" id="ARBA00023002"/>
    </source>
</evidence>
<keyword evidence="5" id="KW-0560">Oxidoreductase</keyword>
<accession>A0AA91DID9</accession>
<dbReference type="SUPFAM" id="SSF51395">
    <property type="entry name" value="FMN-linked oxidoreductases"/>
    <property type="match status" value="1"/>
</dbReference>
<dbReference type="InterPro" id="IPR013785">
    <property type="entry name" value="Aldolase_TIM"/>
</dbReference>
<keyword evidence="2" id="KW-0285">Flavoprotein</keyword>
<dbReference type="GO" id="GO:0003959">
    <property type="term" value="F:NADPH dehydrogenase activity"/>
    <property type="evidence" value="ECO:0007669"/>
    <property type="project" value="InterPro"/>
</dbReference>
<keyword evidence="3" id="KW-0288">FMN</keyword>
<dbReference type="InterPro" id="IPR001155">
    <property type="entry name" value="OxRdtase_FMN_N"/>
</dbReference>
<dbReference type="RefSeq" id="WP_081270947.1">
    <property type="nucleotide sequence ID" value="NZ_LVHG01000084.1"/>
</dbReference>
<protein>
    <submittedName>
        <fullName evidence="7">NADH:flavin oxidoreductase</fullName>
    </submittedName>
</protein>
<evidence type="ECO:0000313" key="8">
    <source>
        <dbReference type="Proteomes" id="UP000077852"/>
    </source>
</evidence>
<evidence type="ECO:0000256" key="2">
    <source>
        <dbReference type="ARBA" id="ARBA00022630"/>
    </source>
</evidence>
<dbReference type="AlphaFoldDB" id="A0AA91DID9"/>
<gene>
    <name evidence="7" type="ORF">A3K87_02865</name>
</gene>
<dbReference type="PANTHER" id="PTHR43303">
    <property type="entry name" value="NADPH DEHYDROGENASE C23G7.10C-RELATED"/>
    <property type="match status" value="1"/>
</dbReference>